<dbReference type="SUPFAM" id="SSF69322">
    <property type="entry name" value="Tricorn protease domain 2"/>
    <property type="match status" value="1"/>
</dbReference>
<evidence type="ECO:0008006" key="3">
    <source>
        <dbReference type="Google" id="ProtNLM"/>
    </source>
</evidence>
<name>A0AAV8UFU9_9RHOD</name>
<gene>
    <name evidence="1" type="ORF">NDN08_007187</name>
</gene>
<comment type="caution">
    <text evidence="1">The sequence shown here is derived from an EMBL/GenBank/DDBJ whole genome shotgun (WGS) entry which is preliminary data.</text>
</comment>
<keyword evidence="2" id="KW-1185">Reference proteome</keyword>
<evidence type="ECO:0000313" key="1">
    <source>
        <dbReference type="EMBL" id="KAJ8901341.1"/>
    </source>
</evidence>
<sequence length="390" mass="43460">MEVKTTKVENGFVRHLARGSQLDGRILEFGSPSSFFDRTLLEPIVLYKSCNSTAVSCFVSEDGRTAVVLNWDFPTGSVSVNSIFVPSLVQSSSTFPTRKHEFGECVGDLSTSGKYLAFGGGDQEASFKSSWLFFREKQEFFICSLSNSGFNLASQRSFQGNINAVKFSPSENYVAVLHDDVNVVLMNVTGAVLWERTLINLNDATRKRLTFTFSSSDELLMLIHHSGPMPLGGPEPKQLELFVCSPPFARRCELAAVEDLPKFTTKGARQAQLFGGDKLVVASLDDNFVEVFKITKCDDRRCFQLIYTESMDIPFAFTFQEPSYFDFSPVRWTEKALVIKVLSNGPATQESPTPRLFRNPPGTGWVSKRTTRLKKTALVATEVVINEFFG</sequence>
<dbReference type="AlphaFoldDB" id="A0AAV8UFU9"/>
<accession>A0AAV8UFU9</accession>
<organism evidence="1 2">
    <name type="scientific">Rhodosorus marinus</name>
    <dbReference type="NCBI Taxonomy" id="101924"/>
    <lineage>
        <taxon>Eukaryota</taxon>
        <taxon>Rhodophyta</taxon>
        <taxon>Stylonematophyceae</taxon>
        <taxon>Stylonematales</taxon>
        <taxon>Stylonemataceae</taxon>
        <taxon>Rhodosorus</taxon>
    </lineage>
</organism>
<reference evidence="1 2" key="1">
    <citation type="journal article" date="2023" name="Nat. Commun.">
        <title>Origin of minicircular mitochondrial genomes in red algae.</title>
        <authorList>
            <person name="Lee Y."/>
            <person name="Cho C.H."/>
            <person name="Lee Y.M."/>
            <person name="Park S.I."/>
            <person name="Yang J.H."/>
            <person name="West J.A."/>
            <person name="Bhattacharya D."/>
            <person name="Yoon H.S."/>
        </authorList>
    </citation>
    <scope>NUCLEOTIDE SEQUENCE [LARGE SCALE GENOMIC DNA]</scope>
    <source>
        <strain evidence="1 2">CCMP1338</strain>
        <tissue evidence="1">Whole cell</tissue>
    </source>
</reference>
<evidence type="ECO:0000313" key="2">
    <source>
        <dbReference type="Proteomes" id="UP001157974"/>
    </source>
</evidence>
<dbReference type="Proteomes" id="UP001157974">
    <property type="component" value="Unassembled WGS sequence"/>
</dbReference>
<protein>
    <recommendedName>
        <fullName evidence="3">Cilia- and flagella-associated protein 43</fullName>
    </recommendedName>
</protein>
<proteinExistence type="predicted"/>
<dbReference type="EMBL" id="JAMWBK010000011">
    <property type="protein sequence ID" value="KAJ8901341.1"/>
    <property type="molecule type" value="Genomic_DNA"/>
</dbReference>